<dbReference type="OrthoDB" id="4896814at2759"/>
<protein>
    <submittedName>
        <fullName evidence="2">Uncharacterized protein</fullName>
    </submittedName>
</protein>
<keyword evidence="3" id="KW-1185">Reference proteome</keyword>
<accession>A0A9P8QN42</accession>
<reference evidence="2" key="1">
    <citation type="submission" date="2021-08" db="EMBL/GenBank/DDBJ databases">
        <title>Chromosome-Level Trichoderma cornu-damae using Hi-C Data.</title>
        <authorList>
            <person name="Kim C.S."/>
        </authorList>
    </citation>
    <scope>NUCLEOTIDE SEQUENCE</scope>
    <source>
        <strain evidence="2">KA19-0412C</strain>
    </source>
</reference>
<name>A0A9P8QN42_9HYPO</name>
<feature type="compositionally biased region" description="Polar residues" evidence="1">
    <location>
        <begin position="12"/>
        <end position="29"/>
    </location>
</feature>
<proteinExistence type="predicted"/>
<sequence length="144" mass="16018">MARENGIDMPALTSQQESPTLEGSQSLPGSPTPSEPLVLERQSIDEAASVWKPSKNKRLYSATERSPKRTKLACDGTSEQVKQQAEISLQTIYDSQSNQDIKLQKVLEAIEQNRQAFASMKNDLHHFMAAVASTLRDIQECLDE</sequence>
<evidence type="ECO:0000256" key="1">
    <source>
        <dbReference type="SAM" id="MobiDB-lite"/>
    </source>
</evidence>
<organism evidence="2 3">
    <name type="scientific">Trichoderma cornu-damae</name>
    <dbReference type="NCBI Taxonomy" id="654480"/>
    <lineage>
        <taxon>Eukaryota</taxon>
        <taxon>Fungi</taxon>
        <taxon>Dikarya</taxon>
        <taxon>Ascomycota</taxon>
        <taxon>Pezizomycotina</taxon>
        <taxon>Sordariomycetes</taxon>
        <taxon>Hypocreomycetidae</taxon>
        <taxon>Hypocreales</taxon>
        <taxon>Hypocreaceae</taxon>
        <taxon>Trichoderma</taxon>
    </lineage>
</organism>
<comment type="caution">
    <text evidence="2">The sequence shown here is derived from an EMBL/GenBank/DDBJ whole genome shotgun (WGS) entry which is preliminary data.</text>
</comment>
<evidence type="ECO:0000313" key="3">
    <source>
        <dbReference type="Proteomes" id="UP000827724"/>
    </source>
</evidence>
<feature type="region of interest" description="Disordered" evidence="1">
    <location>
        <begin position="1"/>
        <end position="39"/>
    </location>
</feature>
<dbReference type="EMBL" id="JAIWOZ010000005">
    <property type="protein sequence ID" value="KAH6605397.1"/>
    <property type="molecule type" value="Genomic_DNA"/>
</dbReference>
<dbReference type="Proteomes" id="UP000827724">
    <property type="component" value="Unassembled WGS sequence"/>
</dbReference>
<evidence type="ECO:0000313" key="2">
    <source>
        <dbReference type="EMBL" id="KAH6605397.1"/>
    </source>
</evidence>
<dbReference type="AlphaFoldDB" id="A0A9P8QN42"/>
<gene>
    <name evidence="2" type="ORF">Trco_007104</name>
</gene>